<dbReference type="InterPro" id="IPR001539">
    <property type="entry name" value="Peptidase_U32"/>
</dbReference>
<gene>
    <name evidence="1" type="primary">ubiV</name>
    <name evidence="2" type="ORF">GCM10011332_08500</name>
</gene>
<keyword evidence="1" id="KW-0831">Ubiquinone biosynthesis</keyword>
<keyword evidence="1" id="KW-0408">Iron</keyword>
<organism evidence="2 3">
    <name type="scientific">Terasakiella brassicae</name>
    <dbReference type="NCBI Taxonomy" id="1634917"/>
    <lineage>
        <taxon>Bacteria</taxon>
        <taxon>Pseudomonadati</taxon>
        <taxon>Pseudomonadota</taxon>
        <taxon>Alphaproteobacteria</taxon>
        <taxon>Rhodospirillales</taxon>
        <taxon>Terasakiellaceae</taxon>
        <taxon>Terasakiella</taxon>
    </lineage>
</organism>
<dbReference type="AlphaFoldDB" id="A0A917BSR9"/>
<dbReference type="Proteomes" id="UP000632498">
    <property type="component" value="Unassembled WGS sequence"/>
</dbReference>
<keyword evidence="1" id="KW-0411">Iron-sulfur</keyword>
<dbReference type="HAMAP" id="MF_02233">
    <property type="entry name" value="UbiV"/>
    <property type="match status" value="1"/>
</dbReference>
<dbReference type="NCBIfam" id="NF011991">
    <property type="entry name" value="PRK15447.1"/>
    <property type="match status" value="1"/>
</dbReference>
<comment type="function">
    <text evidence="1">Required for O(2)-independent ubiquinone (coenzyme Q) biosynthesis. Together with UbiU, is essential for the C6-hydroxylation reaction in the oxygen-independent ubiquinone biosynthesis pathway.</text>
</comment>
<name>A0A917BSR9_9PROT</name>
<dbReference type="RefSeq" id="WP_188661996.1">
    <property type="nucleotide sequence ID" value="NZ_BMHV01000005.1"/>
</dbReference>
<dbReference type="InterPro" id="IPR051454">
    <property type="entry name" value="RNA/ubiquinone_mod_enzymes"/>
</dbReference>
<dbReference type="GO" id="GO:0006744">
    <property type="term" value="P:ubiquinone biosynthetic process"/>
    <property type="evidence" value="ECO:0007669"/>
    <property type="project" value="UniProtKB-UniRule"/>
</dbReference>
<sequence length="304" mass="33466">MTTTHLNMGPCLFNWAPEKLKDFYFRVADEAPVDTVFLGEVVCSKRQPFFAPEIPEVAERLMNAGKRVIFSTLALVMTKREMALVREMCEMEGMMIEANDLSACAQLSGTDHALGPFINIYNEGTLKVMEQQGAKHISLPGELSRHSLSALAKVATADLEVQIFGRLPLALSARCYHARSHGLAKDSCQYVCDKDPDGMDLDTLDGDPFLAVNGIQTMSYTCANLVGELDDLQNMGINHFRLSPHDTDMVEVAKIYRDVLDNKLEPIEATEKLDGLMDGIPFANGFYYATEGAKAKGAIADFGL</sequence>
<reference evidence="2" key="2">
    <citation type="submission" date="2020-09" db="EMBL/GenBank/DDBJ databases">
        <authorList>
            <person name="Sun Q."/>
            <person name="Zhou Y."/>
        </authorList>
    </citation>
    <scope>NUCLEOTIDE SEQUENCE</scope>
    <source>
        <strain evidence="2">CGMCC 1.15254</strain>
    </source>
</reference>
<keyword evidence="1" id="KW-0004">4Fe-4S</keyword>
<comment type="caution">
    <text evidence="2">The sequence shown here is derived from an EMBL/GenBank/DDBJ whole genome shotgun (WGS) entry which is preliminary data.</text>
</comment>
<comment type="cofactor">
    <cofactor evidence="1">
        <name>[4Fe-4S] cluster</name>
        <dbReference type="ChEBI" id="CHEBI:49883"/>
    </cofactor>
</comment>
<reference evidence="2" key="1">
    <citation type="journal article" date="2014" name="Int. J. Syst. Evol. Microbiol.">
        <title>Complete genome sequence of Corynebacterium casei LMG S-19264T (=DSM 44701T), isolated from a smear-ripened cheese.</title>
        <authorList>
            <consortium name="US DOE Joint Genome Institute (JGI-PGF)"/>
            <person name="Walter F."/>
            <person name="Albersmeier A."/>
            <person name="Kalinowski J."/>
            <person name="Ruckert C."/>
        </authorList>
    </citation>
    <scope>NUCLEOTIDE SEQUENCE</scope>
    <source>
        <strain evidence="2">CGMCC 1.15254</strain>
    </source>
</reference>
<comment type="pathway">
    <text evidence="1">Cofactor biosynthesis; ubiquinone biosynthesis.</text>
</comment>
<dbReference type="Pfam" id="PF01136">
    <property type="entry name" value="Peptidase_U32"/>
    <property type="match status" value="1"/>
</dbReference>
<dbReference type="GO" id="GO:0046872">
    <property type="term" value="F:metal ion binding"/>
    <property type="evidence" value="ECO:0007669"/>
    <property type="project" value="UniProtKB-KW"/>
</dbReference>
<feature type="binding site" evidence="1">
    <location>
        <position position="188"/>
    </location>
    <ligand>
        <name>[4Fe-4S] cluster</name>
        <dbReference type="ChEBI" id="CHEBI:49883"/>
    </ligand>
</feature>
<feature type="binding site" evidence="1">
    <location>
        <position position="43"/>
    </location>
    <ligand>
        <name>[4Fe-4S] cluster</name>
        <dbReference type="ChEBI" id="CHEBI:49883"/>
    </ligand>
</feature>
<evidence type="ECO:0000313" key="3">
    <source>
        <dbReference type="Proteomes" id="UP000632498"/>
    </source>
</evidence>
<dbReference type="GO" id="GO:0051539">
    <property type="term" value="F:4 iron, 4 sulfur cluster binding"/>
    <property type="evidence" value="ECO:0007669"/>
    <property type="project" value="UniProtKB-UniRule"/>
</dbReference>
<comment type="similarity">
    <text evidence="1">Belongs to the peptidase U32 family. UbiV subfamily.</text>
</comment>
<protein>
    <recommendedName>
        <fullName evidence="1">Ubiquinone biosynthesis protein UbiV</fullName>
    </recommendedName>
</protein>
<keyword evidence="1" id="KW-0479">Metal-binding</keyword>
<evidence type="ECO:0000256" key="1">
    <source>
        <dbReference type="HAMAP-Rule" id="MF_02233"/>
    </source>
</evidence>
<feature type="binding site" evidence="1">
    <location>
        <position position="175"/>
    </location>
    <ligand>
        <name>[4Fe-4S] cluster</name>
        <dbReference type="ChEBI" id="CHEBI:49883"/>
    </ligand>
</feature>
<dbReference type="InterPro" id="IPR043693">
    <property type="entry name" value="UbiV"/>
</dbReference>
<evidence type="ECO:0000313" key="2">
    <source>
        <dbReference type="EMBL" id="GGF57347.1"/>
    </source>
</evidence>
<accession>A0A917BSR9</accession>
<feature type="binding site" evidence="1">
    <location>
        <position position="192"/>
    </location>
    <ligand>
        <name>[4Fe-4S] cluster</name>
        <dbReference type="ChEBI" id="CHEBI:49883"/>
    </ligand>
</feature>
<dbReference type="PANTHER" id="PTHR30217:SF11">
    <property type="entry name" value="UBIQUINONE BIOSYNTHESIS PROTEIN UBIV"/>
    <property type="match status" value="1"/>
</dbReference>
<keyword evidence="3" id="KW-1185">Reference proteome</keyword>
<comment type="subunit">
    <text evidence="1">Forms a heterodimer with UbiU.</text>
</comment>
<dbReference type="EMBL" id="BMHV01000005">
    <property type="protein sequence ID" value="GGF57347.1"/>
    <property type="molecule type" value="Genomic_DNA"/>
</dbReference>
<proteinExistence type="inferred from homology"/>
<dbReference type="PANTHER" id="PTHR30217">
    <property type="entry name" value="PEPTIDASE U32 FAMILY"/>
    <property type="match status" value="1"/>
</dbReference>